<dbReference type="AlphaFoldDB" id="A0A3N4M0I5"/>
<dbReference type="PANTHER" id="PTHR44163">
    <property type="entry name" value="U3 SMALL NUCLEOLAR RNA-ASSOCIATED PROTEIN 4 HOMOLOG"/>
    <property type="match status" value="1"/>
</dbReference>
<reference evidence="1 2" key="1">
    <citation type="journal article" date="2018" name="Nat. Ecol. Evol.">
        <title>Pezizomycetes genomes reveal the molecular basis of ectomycorrhizal truffle lifestyle.</title>
        <authorList>
            <person name="Murat C."/>
            <person name="Payen T."/>
            <person name="Noel B."/>
            <person name="Kuo A."/>
            <person name="Morin E."/>
            <person name="Chen J."/>
            <person name="Kohler A."/>
            <person name="Krizsan K."/>
            <person name="Balestrini R."/>
            <person name="Da Silva C."/>
            <person name="Montanini B."/>
            <person name="Hainaut M."/>
            <person name="Levati E."/>
            <person name="Barry K.W."/>
            <person name="Belfiori B."/>
            <person name="Cichocki N."/>
            <person name="Clum A."/>
            <person name="Dockter R.B."/>
            <person name="Fauchery L."/>
            <person name="Guy J."/>
            <person name="Iotti M."/>
            <person name="Le Tacon F."/>
            <person name="Lindquist E.A."/>
            <person name="Lipzen A."/>
            <person name="Malagnac F."/>
            <person name="Mello A."/>
            <person name="Molinier V."/>
            <person name="Miyauchi S."/>
            <person name="Poulain J."/>
            <person name="Riccioni C."/>
            <person name="Rubini A."/>
            <person name="Sitrit Y."/>
            <person name="Splivallo R."/>
            <person name="Traeger S."/>
            <person name="Wang M."/>
            <person name="Zifcakova L."/>
            <person name="Wipf D."/>
            <person name="Zambonelli A."/>
            <person name="Paolocci F."/>
            <person name="Nowrousian M."/>
            <person name="Ottonello S."/>
            <person name="Baldrian P."/>
            <person name="Spatafora J.W."/>
            <person name="Henrissat B."/>
            <person name="Nagy L.G."/>
            <person name="Aury J.M."/>
            <person name="Wincker P."/>
            <person name="Grigoriev I.V."/>
            <person name="Bonfante P."/>
            <person name="Martin F.M."/>
        </authorList>
    </citation>
    <scope>NUCLEOTIDE SEQUENCE [LARGE SCALE GENOMIC DNA]</scope>
    <source>
        <strain evidence="1 2">ATCC MYA-4762</strain>
    </source>
</reference>
<dbReference type="EMBL" id="ML121531">
    <property type="protein sequence ID" value="RPB27428.1"/>
    <property type="molecule type" value="Genomic_DNA"/>
</dbReference>
<dbReference type="InterPro" id="IPR036322">
    <property type="entry name" value="WD40_repeat_dom_sf"/>
</dbReference>
<dbReference type="Gene3D" id="2.130.10.10">
    <property type="entry name" value="YVTN repeat-like/Quinoprotein amine dehydrogenase"/>
    <property type="match status" value="1"/>
</dbReference>
<dbReference type="SUPFAM" id="SSF50978">
    <property type="entry name" value="WD40 repeat-like"/>
    <property type="match status" value="1"/>
</dbReference>
<dbReference type="GO" id="GO:0030686">
    <property type="term" value="C:90S preribosome"/>
    <property type="evidence" value="ECO:0007669"/>
    <property type="project" value="InterPro"/>
</dbReference>
<dbReference type="GO" id="GO:0034455">
    <property type="term" value="C:t-UTP complex"/>
    <property type="evidence" value="ECO:0007669"/>
    <property type="project" value="TreeGrafter"/>
</dbReference>
<evidence type="ECO:0000313" key="1">
    <source>
        <dbReference type="EMBL" id="RPB27428.1"/>
    </source>
</evidence>
<gene>
    <name evidence="1" type="ORF">L211DRAFT_544684</name>
</gene>
<organism evidence="1 2">
    <name type="scientific">Terfezia boudieri ATCC MYA-4762</name>
    <dbReference type="NCBI Taxonomy" id="1051890"/>
    <lineage>
        <taxon>Eukaryota</taxon>
        <taxon>Fungi</taxon>
        <taxon>Dikarya</taxon>
        <taxon>Ascomycota</taxon>
        <taxon>Pezizomycotina</taxon>
        <taxon>Pezizomycetes</taxon>
        <taxon>Pezizales</taxon>
        <taxon>Pezizaceae</taxon>
        <taxon>Terfezia</taxon>
    </lineage>
</organism>
<dbReference type="PANTHER" id="PTHR44163:SF1">
    <property type="entry name" value="U3 SMALL NUCLEOLAR RNA-ASSOCIATED PROTEIN 4 HOMOLOG"/>
    <property type="match status" value="1"/>
</dbReference>
<dbReference type="GO" id="GO:0000462">
    <property type="term" value="P:maturation of SSU-rRNA from tricistronic rRNA transcript (SSU-rRNA, 5.8S rRNA, LSU-rRNA)"/>
    <property type="evidence" value="ECO:0007669"/>
    <property type="project" value="InterPro"/>
</dbReference>
<proteinExistence type="predicted"/>
<sequence>MGLIVEDRGALAVVQEGRLITIGSGPGLEYNKTLMKSSYTKARVLCLAWQNRHTAVAGMAEPTIRVWDIRSQRLVTRMTLGKDTKRRGGSREALIWAVKVLHSGDIVSGYSRGEVMFWDGNLSANQSARGRRLDSRC</sequence>
<accession>A0A3N4M0I5</accession>
<dbReference type="InterPro" id="IPR015943">
    <property type="entry name" value="WD40/YVTN_repeat-like_dom_sf"/>
</dbReference>
<evidence type="ECO:0008006" key="3">
    <source>
        <dbReference type="Google" id="ProtNLM"/>
    </source>
</evidence>
<dbReference type="OrthoDB" id="8883818at2759"/>
<evidence type="ECO:0000313" key="2">
    <source>
        <dbReference type="Proteomes" id="UP000267821"/>
    </source>
</evidence>
<name>A0A3N4M0I5_9PEZI</name>
<protein>
    <recommendedName>
        <fullName evidence="3">WD40 repeat-like protein</fullName>
    </recommendedName>
</protein>
<dbReference type="STRING" id="1051890.A0A3N4M0I5"/>
<dbReference type="GO" id="GO:0032040">
    <property type="term" value="C:small-subunit processome"/>
    <property type="evidence" value="ECO:0007669"/>
    <property type="project" value="TreeGrafter"/>
</dbReference>
<dbReference type="Proteomes" id="UP000267821">
    <property type="component" value="Unassembled WGS sequence"/>
</dbReference>
<dbReference type="GO" id="GO:0003723">
    <property type="term" value="F:RNA binding"/>
    <property type="evidence" value="ECO:0007669"/>
    <property type="project" value="TreeGrafter"/>
</dbReference>
<dbReference type="InParanoid" id="A0A3N4M0I5"/>
<dbReference type="InterPro" id="IPR046351">
    <property type="entry name" value="UTP4"/>
</dbReference>
<keyword evidence="2" id="KW-1185">Reference proteome</keyword>